<dbReference type="Proteomes" id="UP001152533">
    <property type="component" value="Unassembled WGS sequence"/>
</dbReference>
<comment type="caution">
    <text evidence="9">The sequence shown here is derived from an EMBL/GenBank/DDBJ whole genome shotgun (WGS) entry which is preliminary data.</text>
</comment>
<dbReference type="Pfam" id="PF00172">
    <property type="entry name" value="Zn_clus"/>
    <property type="match status" value="1"/>
</dbReference>
<dbReference type="InterPro" id="IPR052360">
    <property type="entry name" value="Transcr_Regulatory_Proteins"/>
</dbReference>
<evidence type="ECO:0000256" key="3">
    <source>
        <dbReference type="ARBA" id="ARBA00023015"/>
    </source>
</evidence>
<keyword evidence="4" id="KW-0238">DNA-binding</keyword>
<dbReference type="GO" id="GO:0000981">
    <property type="term" value="F:DNA-binding transcription factor activity, RNA polymerase II-specific"/>
    <property type="evidence" value="ECO:0007669"/>
    <property type="project" value="InterPro"/>
</dbReference>
<dbReference type="InterPro" id="IPR036864">
    <property type="entry name" value="Zn2-C6_fun-type_DNA-bd_sf"/>
</dbReference>
<dbReference type="EMBL" id="CAMGZC010000180">
    <property type="protein sequence ID" value="CAI0644644.1"/>
    <property type="molecule type" value="Genomic_DNA"/>
</dbReference>
<dbReference type="PANTHER" id="PTHR36206">
    <property type="entry name" value="ASPERCRYPTIN BIOSYNTHESIS CLUSTER-SPECIFIC TRANSCRIPTION REGULATOR ATNN-RELATED"/>
    <property type="match status" value="1"/>
</dbReference>
<keyword evidence="6" id="KW-0539">Nucleus</keyword>
<gene>
    <name evidence="9" type="ORF">CGXH109_LOCUS37432</name>
</gene>
<dbReference type="AlphaFoldDB" id="A0A9W4RQ18"/>
<feature type="region of interest" description="Disordered" evidence="7">
    <location>
        <begin position="1"/>
        <end position="31"/>
    </location>
</feature>
<evidence type="ECO:0000256" key="1">
    <source>
        <dbReference type="ARBA" id="ARBA00022723"/>
    </source>
</evidence>
<evidence type="ECO:0000313" key="10">
    <source>
        <dbReference type="Proteomes" id="UP001152533"/>
    </source>
</evidence>
<proteinExistence type="predicted"/>
<keyword evidence="1" id="KW-0479">Metal-binding</keyword>
<sequence>MGQIARWGHRRDQPQAQAANNQSPFHSLSSPNGTAATLHVIENPEPTYIANSVVCDDQKIRFTIARHEQNQRARDELRSGAPAAAHKNQQAKIAEWVYYLQVSHLPPVTPVRQLLQRVLSFSTPRRRHFKCDETKPACLACLKYQGFCTGYTPAKTKPLAKPPPQRLVYPKLAVSQAKNKLFLEPSYASLTFSDQLEKDHFDYWLAFSQVSCLFRSDFVAQIIPQLSWDDSVIKHLAIAIGAAALGGNTREQRICGKGKFHKDALVHYGKALNMLCSSPMSSERTLLACLMFITFESLQGNRAAGLNHINQGFRILDQCHQSLEAERSALLDGISSSFQKFSHQAWALNGLHPQETEKRVPWCCRGRKARYAIDEMPPVFETLEVARRWWAIVRHHIEHHAPLRTKFQVKGSSMTDHPMLSPEDGAPGTLAYINSFTRYLDQWDGAFRPLAIKVHNNDENYHLRALSLRIQYLYLWAGVRTGSWTDETEAEKITATFRDIVALSRQLLAAEASRPPPRAGEGDVEVFSMDDSPTWPLACAYRVCKAPDVQNEVVQLFKQYPRRDGLLDTQAFLVVMEWVERNASAGIIMNMPSPVVDCVVWDDSTVTLQRQLWDPATSEWSDKSIKFSIV</sequence>
<keyword evidence="3" id="KW-0805">Transcription regulation</keyword>
<feature type="domain" description="Zn(2)-C6 fungal-type" evidence="8">
    <location>
        <begin position="125"/>
        <end position="157"/>
    </location>
</feature>
<protein>
    <recommendedName>
        <fullName evidence="8">Zn(2)-C6 fungal-type domain-containing protein</fullName>
    </recommendedName>
</protein>
<evidence type="ECO:0000256" key="7">
    <source>
        <dbReference type="SAM" id="MobiDB-lite"/>
    </source>
</evidence>
<accession>A0A9W4RQ18</accession>
<dbReference type="OrthoDB" id="3598904at2759"/>
<keyword evidence="5" id="KW-0804">Transcription</keyword>
<evidence type="ECO:0000256" key="6">
    <source>
        <dbReference type="ARBA" id="ARBA00023242"/>
    </source>
</evidence>
<evidence type="ECO:0000313" key="9">
    <source>
        <dbReference type="EMBL" id="CAI0644644.1"/>
    </source>
</evidence>
<keyword evidence="10" id="KW-1185">Reference proteome</keyword>
<organism evidence="9 10">
    <name type="scientific">Colletotrichum noveboracense</name>
    <dbReference type="NCBI Taxonomy" id="2664923"/>
    <lineage>
        <taxon>Eukaryota</taxon>
        <taxon>Fungi</taxon>
        <taxon>Dikarya</taxon>
        <taxon>Ascomycota</taxon>
        <taxon>Pezizomycotina</taxon>
        <taxon>Sordariomycetes</taxon>
        <taxon>Hypocreomycetidae</taxon>
        <taxon>Glomerellales</taxon>
        <taxon>Glomerellaceae</taxon>
        <taxon>Colletotrichum</taxon>
        <taxon>Colletotrichum gloeosporioides species complex</taxon>
    </lineage>
</organism>
<dbReference type="SUPFAM" id="SSF57701">
    <property type="entry name" value="Zn2/Cys6 DNA-binding domain"/>
    <property type="match status" value="1"/>
</dbReference>
<evidence type="ECO:0000259" key="8">
    <source>
        <dbReference type="Pfam" id="PF00172"/>
    </source>
</evidence>
<dbReference type="GO" id="GO:0008270">
    <property type="term" value="F:zinc ion binding"/>
    <property type="evidence" value="ECO:0007669"/>
    <property type="project" value="InterPro"/>
</dbReference>
<evidence type="ECO:0000256" key="5">
    <source>
        <dbReference type="ARBA" id="ARBA00023163"/>
    </source>
</evidence>
<name>A0A9W4RQ18_9PEZI</name>
<keyword evidence="2" id="KW-0862">Zinc</keyword>
<dbReference type="PANTHER" id="PTHR36206:SF4">
    <property type="entry name" value="HYPOTHETICAL CONSERVED PROTEIN (EUROFUNG)-RELATED"/>
    <property type="match status" value="1"/>
</dbReference>
<evidence type="ECO:0000256" key="2">
    <source>
        <dbReference type="ARBA" id="ARBA00022833"/>
    </source>
</evidence>
<dbReference type="CDD" id="cd00067">
    <property type="entry name" value="GAL4"/>
    <property type="match status" value="1"/>
</dbReference>
<reference evidence="9" key="1">
    <citation type="submission" date="2022-08" db="EMBL/GenBank/DDBJ databases">
        <authorList>
            <person name="Giroux E."/>
            <person name="Giroux E."/>
        </authorList>
    </citation>
    <scope>NUCLEOTIDE SEQUENCE</scope>
    <source>
        <strain evidence="9">H1091258</strain>
    </source>
</reference>
<evidence type="ECO:0000256" key="4">
    <source>
        <dbReference type="ARBA" id="ARBA00023125"/>
    </source>
</evidence>
<dbReference type="GO" id="GO:0003677">
    <property type="term" value="F:DNA binding"/>
    <property type="evidence" value="ECO:0007669"/>
    <property type="project" value="UniProtKB-KW"/>
</dbReference>
<dbReference type="InterPro" id="IPR001138">
    <property type="entry name" value="Zn2Cys6_DnaBD"/>
</dbReference>